<dbReference type="GO" id="GO:0016807">
    <property type="term" value="F:cysteine-type carboxypeptidase activity"/>
    <property type="evidence" value="ECO:0007669"/>
    <property type="project" value="TreeGrafter"/>
</dbReference>
<dbReference type="EMBL" id="PNBA02000003">
    <property type="protein sequence ID" value="KAG6431804.1"/>
    <property type="molecule type" value="Genomic_DNA"/>
</dbReference>
<feature type="region of interest" description="Disordered" evidence="1">
    <location>
        <begin position="638"/>
        <end position="667"/>
    </location>
</feature>
<feature type="compositionally biased region" description="Basic and acidic residues" evidence="1">
    <location>
        <begin position="378"/>
        <end position="388"/>
    </location>
</feature>
<evidence type="ECO:0000259" key="2">
    <source>
        <dbReference type="Pfam" id="PF04424"/>
    </source>
</evidence>
<reference evidence="3" key="1">
    <citation type="submission" date="2018-01" db="EMBL/GenBank/DDBJ databases">
        <authorList>
            <person name="Mao J.F."/>
        </authorList>
    </citation>
    <scope>NUCLEOTIDE SEQUENCE</scope>
    <source>
        <strain evidence="3">Huo1</strain>
        <tissue evidence="3">Leaf</tissue>
    </source>
</reference>
<proteinExistence type="predicted"/>
<evidence type="ECO:0000313" key="4">
    <source>
        <dbReference type="Proteomes" id="UP000298416"/>
    </source>
</evidence>
<dbReference type="GO" id="GO:0071944">
    <property type="term" value="C:cell periphery"/>
    <property type="evidence" value="ECO:0007669"/>
    <property type="project" value="TreeGrafter"/>
</dbReference>
<feature type="domain" description="MINDY deubiquitinase" evidence="2">
    <location>
        <begin position="27"/>
        <end position="199"/>
    </location>
</feature>
<dbReference type="InterPro" id="IPR007518">
    <property type="entry name" value="MINDY"/>
</dbReference>
<organism evidence="3">
    <name type="scientific">Salvia splendens</name>
    <name type="common">Scarlet sage</name>
    <dbReference type="NCBI Taxonomy" id="180675"/>
    <lineage>
        <taxon>Eukaryota</taxon>
        <taxon>Viridiplantae</taxon>
        <taxon>Streptophyta</taxon>
        <taxon>Embryophyta</taxon>
        <taxon>Tracheophyta</taxon>
        <taxon>Spermatophyta</taxon>
        <taxon>Magnoliopsida</taxon>
        <taxon>eudicotyledons</taxon>
        <taxon>Gunneridae</taxon>
        <taxon>Pentapetalae</taxon>
        <taxon>asterids</taxon>
        <taxon>lamiids</taxon>
        <taxon>Lamiales</taxon>
        <taxon>Lamiaceae</taxon>
        <taxon>Nepetoideae</taxon>
        <taxon>Mentheae</taxon>
        <taxon>Salviinae</taxon>
        <taxon>Salvia</taxon>
        <taxon>Salvia subgen. Calosphace</taxon>
        <taxon>core Calosphace</taxon>
    </lineage>
</organism>
<protein>
    <recommendedName>
        <fullName evidence="2">MINDY deubiquitinase domain-containing protein</fullName>
    </recommendedName>
</protein>
<accession>A0A8X9A9M7</accession>
<feature type="compositionally biased region" description="Polar residues" evidence="1">
    <location>
        <begin position="389"/>
        <end position="398"/>
    </location>
</feature>
<feature type="region of interest" description="Disordered" evidence="1">
    <location>
        <begin position="694"/>
        <end position="718"/>
    </location>
</feature>
<feature type="region of interest" description="Disordered" evidence="1">
    <location>
        <begin position="215"/>
        <end position="237"/>
    </location>
</feature>
<dbReference type="GO" id="GO:0005829">
    <property type="term" value="C:cytosol"/>
    <property type="evidence" value="ECO:0007669"/>
    <property type="project" value="TreeGrafter"/>
</dbReference>
<feature type="compositionally biased region" description="Basic and acidic residues" evidence="1">
    <location>
        <begin position="707"/>
        <end position="718"/>
    </location>
</feature>
<dbReference type="Pfam" id="PF04424">
    <property type="entry name" value="MINDY_DUB"/>
    <property type="match status" value="2"/>
</dbReference>
<feature type="compositionally biased region" description="Basic and acidic residues" evidence="1">
    <location>
        <begin position="329"/>
        <end position="345"/>
    </location>
</feature>
<feature type="compositionally biased region" description="Low complexity" evidence="1">
    <location>
        <begin position="1"/>
        <end position="11"/>
    </location>
</feature>
<dbReference type="GO" id="GO:1990380">
    <property type="term" value="F:K48-linked deubiquitinase activity"/>
    <property type="evidence" value="ECO:0007669"/>
    <property type="project" value="InterPro"/>
</dbReference>
<sequence length="718" mass="79275">MDSPHQSGSPSAAPPPELEAKREKEMVHKTKVIQFLGRTAPIILQNDNGPCPLLAICNVLSLKNSLNLSPDIPEVSQEKLLSLVAERLIDSNTNTDNKDTGYVENQLQNIADAIDLLPRLTTGIDVNLKFRRIDDFEFTPECAIYDLLDIPLYHGWIVDPQDHETADAIGAKSYNTLMGELVSLEAKSITSDEKKNSEDDTVDFVAATTAALGIPSPSLSRGQSFNDSPPQARKGDIEEEEELLKALRLSEMENSIPMADSVVSDGHMHESESINKCELLAPPEMVETNFAVESAKTVALISNDSNALGELHVDPGSEVVSHEALSSETDEKQLCSRPSDEESRNVVDNVIGSGTVILNGKVQPVSLGQDRLPASSDSQHKLMSDNHAQDQVTSTSNPEAEKNSCDVSDGKDSSSLLNSADSDSSSSQMHQNDKPEAKSSIVDDSEPIYEGEDRILDSRTVAYANREPMYEGEVVLAEQVDTGFVDNGDFGRKDTISVKEGEIIKNFMKNSASQLTVYGLFCLQDKVKERELCVFFRNNHFNTMFKYEGELYILATDQGYLNQPDLVWEKLNEVNGDTVYMTGNFKQFKMDEHSSSTWDEQNARATTADYLASIDSSEPNTSFNSDLQLAIALQQQEFDQQQQEQQREQQQQRNAQQQAVSGSSRLIVGPPQPQLQHLFITVVALSDSDMLVQAPRNSGKYTSSSKQESKSKEKCIIM</sequence>
<dbReference type="GO" id="GO:0004843">
    <property type="term" value="F:cysteine-type deubiquitinase activity"/>
    <property type="evidence" value="ECO:0007669"/>
    <property type="project" value="InterPro"/>
</dbReference>
<feature type="compositionally biased region" description="Basic and acidic residues" evidence="1">
    <location>
        <begin position="399"/>
        <end position="412"/>
    </location>
</feature>
<reference evidence="3" key="2">
    <citation type="submission" date="2020-08" db="EMBL/GenBank/DDBJ databases">
        <title>Plant Genome Project.</title>
        <authorList>
            <person name="Zhang R.-G."/>
        </authorList>
    </citation>
    <scope>NUCLEOTIDE SEQUENCE</scope>
    <source>
        <strain evidence="3">Huo1</strain>
        <tissue evidence="3">Leaf</tissue>
    </source>
</reference>
<dbReference type="Proteomes" id="UP000298416">
    <property type="component" value="Unassembled WGS sequence"/>
</dbReference>
<comment type="caution">
    <text evidence="3">The sequence shown here is derived from an EMBL/GenBank/DDBJ whole genome shotgun (WGS) entry which is preliminary data.</text>
</comment>
<feature type="domain" description="MINDY deubiquitinase" evidence="2">
    <location>
        <begin position="477"/>
        <end position="585"/>
    </location>
</feature>
<dbReference type="AlphaFoldDB" id="A0A8X9A9M7"/>
<name>A0A8X9A9M7_SALSN</name>
<feature type="compositionally biased region" description="Low complexity" evidence="1">
    <location>
        <begin position="638"/>
        <end position="658"/>
    </location>
</feature>
<feature type="region of interest" description="Disordered" evidence="1">
    <location>
        <begin position="322"/>
        <end position="345"/>
    </location>
</feature>
<dbReference type="GO" id="GO:0071108">
    <property type="term" value="P:protein K48-linked deubiquitination"/>
    <property type="evidence" value="ECO:0007669"/>
    <property type="project" value="TreeGrafter"/>
</dbReference>
<gene>
    <name evidence="3" type="ORF">SASPL_109889</name>
</gene>
<feature type="region of interest" description="Disordered" evidence="1">
    <location>
        <begin position="1"/>
        <end position="24"/>
    </location>
</feature>
<feature type="compositionally biased region" description="Polar residues" evidence="1">
    <location>
        <begin position="217"/>
        <end position="229"/>
    </location>
</feature>
<dbReference type="PANTHER" id="PTHR18063:SF6">
    <property type="entry name" value="UBIQUITIN CARBOXYL-TERMINAL HYDROLASE"/>
    <property type="match status" value="1"/>
</dbReference>
<evidence type="ECO:0000256" key="1">
    <source>
        <dbReference type="SAM" id="MobiDB-lite"/>
    </source>
</evidence>
<feature type="region of interest" description="Disordered" evidence="1">
    <location>
        <begin position="367"/>
        <end position="448"/>
    </location>
</feature>
<dbReference type="InterPro" id="IPR033979">
    <property type="entry name" value="MINDY_domain"/>
</dbReference>
<keyword evidence="4" id="KW-1185">Reference proteome</keyword>
<evidence type="ECO:0000313" key="3">
    <source>
        <dbReference type="EMBL" id="KAG6431804.1"/>
    </source>
</evidence>
<dbReference type="PANTHER" id="PTHR18063">
    <property type="entry name" value="NF-E2 INDUCIBLE PROTEIN"/>
    <property type="match status" value="1"/>
</dbReference>
<feature type="compositionally biased region" description="Low complexity" evidence="1">
    <location>
        <begin position="413"/>
        <end position="427"/>
    </location>
</feature>